<accession>A0A8H5J6M2</accession>
<gene>
    <name evidence="1" type="ORF">FNAPI_8537</name>
</gene>
<dbReference type="PANTHER" id="PTHR45527:SF12">
    <property type="entry name" value="NONRIBOSOMAL PEPTIDE SYNTHETASE IVOA"/>
    <property type="match status" value="1"/>
</dbReference>
<reference evidence="1 2" key="1">
    <citation type="submission" date="2020-05" db="EMBL/GenBank/DDBJ databases">
        <title>Identification and distribution of gene clusters putatively required for synthesis of sphingolipid metabolism inhibitors in phylogenetically diverse species of the filamentous fungus Fusarium.</title>
        <authorList>
            <person name="Kim H.-S."/>
            <person name="Busman M."/>
            <person name="Brown D.W."/>
            <person name="Divon H."/>
            <person name="Uhlig S."/>
            <person name="Proctor R.H."/>
        </authorList>
    </citation>
    <scope>NUCLEOTIDE SEQUENCE [LARGE SCALE GENOMIC DNA]</scope>
    <source>
        <strain evidence="1 2">NRRL 25196</strain>
    </source>
</reference>
<organism evidence="1 2">
    <name type="scientific">Fusarium napiforme</name>
    <dbReference type="NCBI Taxonomy" id="42672"/>
    <lineage>
        <taxon>Eukaryota</taxon>
        <taxon>Fungi</taxon>
        <taxon>Dikarya</taxon>
        <taxon>Ascomycota</taxon>
        <taxon>Pezizomycotina</taxon>
        <taxon>Sordariomycetes</taxon>
        <taxon>Hypocreomycetidae</taxon>
        <taxon>Hypocreales</taxon>
        <taxon>Nectriaceae</taxon>
        <taxon>Fusarium</taxon>
        <taxon>Fusarium fujikuroi species complex</taxon>
    </lineage>
</organism>
<dbReference type="SUPFAM" id="SSF56801">
    <property type="entry name" value="Acetyl-CoA synthetase-like"/>
    <property type="match status" value="1"/>
</dbReference>
<name>A0A8H5J6M2_9HYPO</name>
<dbReference type="GO" id="GO:0044550">
    <property type="term" value="P:secondary metabolite biosynthetic process"/>
    <property type="evidence" value="ECO:0007669"/>
    <property type="project" value="TreeGrafter"/>
</dbReference>
<dbReference type="GO" id="GO:0005737">
    <property type="term" value="C:cytoplasm"/>
    <property type="evidence" value="ECO:0007669"/>
    <property type="project" value="TreeGrafter"/>
</dbReference>
<evidence type="ECO:0000313" key="2">
    <source>
        <dbReference type="Proteomes" id="UP000574317"/>
    </source>
</evidence>
<evidence type="ECO:0000313" key="1">
    <source>
        <dbReference type="EMBL" id="KAF5547426.1"/>
    </source>
</evidence>
<proteinExistence type="predicted"/>
<comment type="caution">
    <text evidence="1">The sequence shown here is derived from an EMBL/GenBank/DDBJ whole genome shotgun (WGS) entry which is preliminary data.</text>
</comment>
<dbReference type="EMBL" id="JAAOAO010000328">
    <property type="protein sequence ID" value="KAF5547426.1"/>
    <property type="molecule type" value="Genomic_DNA"/>
</dbReference>
<dbReference type="GO" id="GO:0031177">
    <property type="term" value="F:phosphopantetheine binding"/>
    <property type="evidence" value="ECO:0007669"/>
    <property type="project" value="TreeGrafter"/>
</dbReference>
<dbReference type="GO" id="GO:0043041">
    <property type="term" value="P:amino acid activation for nonribosomal peptide biosynthetic process"/>
    <property type="evidence" value="ECO:0007669"/>
    <property type="project" value="TreeGrafter"/>
</dbReference>
<dbReference type="InterPro" id="IPR045851">
    <property type="entry name" value="AMP-bd_C_sf"/>
</dbReference>
<dbReference type="AlphaFoldDB" id="A0A8H5J6M2"/>
<sequence length="211" mass="23738">MSYTSISRVPKSTSYAFGATIGEVFTTRVRHGTTCIASEAERLEDLIGFPNRAGVKWAVDPCTHQNDHSRRRANERDSDLWLRAAWGSDPSHLDDAWVVCPNNPDLLVPVGVVSEMLIEGPILSWHVNGSHLYRTWDPVWHNLDGSIDAVQRKDTQIKIRGQRVEAGEISSHVINTHKDIHHVYMTFVKNGRLSSHLVTLISLQGFDSTEF</sequence>
<protein>
    <submittedName>
        <fullName evidence="1">NPS5</fullName>
    </submittedName>
</protein>
<dbReference type="PANTHER" id="PTHR45527">
    <property type="entry name" value="NONRIBOSOMAL PEPTIDE SYNTHETASE"/>
    <property type="match status" value="1"/>
</dbReference>
<dbReference type="Proteomes" id="UP000574317">
    <property type="component" value="Unassembled WGS sequence"/>
</dbReference>
<dbReference type="Gene3D" id="3.30.300.30">
    <property type="match status" value="1"/>
</dbReference>
<keyword evidence="2" id="KW-1185">Reference proteome</keyword>